<comment type="similarity">
    <text evidence="2 6">Belongs to the ABC-3 integral membrane protein family.</text>
</comment>
<evidence type="ECO:0000256" key="3">
    <source>
        <dbReference type="ARBA" id="ARBA00022692"/>
    </source>
</evidence>
<dbReference type="CDD" id="cd06550">
    <property type="entry name" value="TM_ABC_iron-siderophores_like"/>
    <property type="match status" value="1"/>
</dbReference>
<evidence type="ECO:0000256" key="1">
    <source>
        <dbReference type="ARBA" id="ARBA00004141"/>
    </source>
</evidence>
<feature type="transmembrane region" description="Helical" evidence="7">
    <location>
        <begin position="134"/>
        <end position="158"/>
    </location>
</feature>
<dbReference type="Pfam" id="PF00950">
    <property type="entry name" value="ABC-3"/>
    <property type="match status" value="1"/>
</dbReference>
<keyword evidence="4 7" id="KW-1133">Transmembrane helix</keyword>
<dbReference type="GO" id="GO:0055085">
    <property type="term" value="P:transmembrane transport"/>
    <property type="evidence" value="ECO:0007669"/>
    <property type="project" value="InterPro"/>
</dbReference>
<comment type="caution">
    <text evidence="8">The sequence shown here is derived from an EMBL/GenBank/DDBJ whole genome shotgun (WGS) entry which is preliminary data.</text>
</comment>
<evidence type="ECO:0000256" key="7">
    <source>
        <dbReference type="SAM" id="Phobius"/>
    </source>
</evidence>
<organism evidence="8 9">
    <name type="scientific">Nocardioides cavernaquae</name>
    <dbReference type="NCBI Taxonomy" id="2321396"/>
    <lineage>
        <taxon>Bacteria</taxon>
        <taxon>Bacillati</taxon>
        <taxon>Actinomycetota</taxon>
        <taxon>Actinomycetes</taxon>
        <taxon>Propionibacteriales</taxon>
        <taxon>Nocardioidaceae</taxon>
        <taxon>Nocardioides</taxon>
    </lineage>
</organism>
<evidence type="ECO:0000256" key="6">
    <source>
        <dbReference type="RuleBase" id="RU003943"/>
    </source>
</evidence>
<feature type="transmembrane region" description="Helical" evidence="7">
    <location>
        <begin position="254"/>
        <end position="272"/>
    </location>
</feature>
<comment type="subcellular location">
    <subcellularLocation>
        <location evidence="6">Cell membrane</location>
        <topology evidence="6">Multi-pass membrane protein</topology>
    </subcellularLocation>
    <subcellularLocation>
        <location evidence="1">Membrane</location>
        <topology evidence="1">Multi-pass membrane protein</topology>
    </subcellularLocation>
</comment>
<evidence type="ECO:0000256" key="5">
    <source>
        <dbReference type="ARBA" id="ARBA00023136"/>
    </source>
</evidence>
<evidence type="ECO:0000313" key="8">
    <source>
        <dbReference type="EMBL" id="RJS47605.1"/>
    </source>
</evidence>
<feature type="transmembrane region" description="Helical" evidence="7">
    <location>
        <begin position="170"/>
        <end position="190"/>
    </location>
</feature>
<dbReference type="Proteomes" id="UP000276542">
    <property type="component" value="Unassembled WGS sequence"/>
</dbReference>
<protein>
    <submittedName>
        <fullName evidence="8">Metal ABC transporter permease</fullName>
    </submittedName>
</protein>
<proteinExistence type="inferred from homology"/>
<dbReference type="AlphaFoldDB" id="A0A3A5HDL5"/>
<dbReference type="GO" id="GO:0043190">
    <property type="term" value="C:ATP-binding cassette (ABC) transporter complex"/>
    <property type="evidence" value="ECO:0007669"/>
    <property type="project" value="InterPro"/>
</dbReference>
<keyword evidence="5 7" id="KW-0472">Membrane</keyword>
<feature type="transmembrane region" description="Helical" evidence="7">
    <location>
        <begin position="54"/>
        <end position="81"/>
    </location>
</feature>
<feature type="transmembrane region" description="Helical" evidence="7">
    <location>
        <begin position="221"/>
        <end position="242"/>
    </location>
</feature>
<gene>
    <name evidence="8" type="ORF">D4739_16245</name>
</gene>
<name>A0A3A5HDL5_9ACTN</name>
<dbReference type="RefSeq" id="WP_120061567.1">
    <property type="nucleotide sequence ID" value="NZ_QYRP01000002.1"/>
</dbReference>
<dbReference type="SUPFAM" id="SSF81345">
    <property type="entry name" value="ABC transporter involved in vitamin B12 uptake, BtuC"/>
    <property type="match status" value="1"/>
</dbReference>
<accession>A0A3A5HDL5</accession>
<dbReference type="PANTHER" id="PTHR30477:SF0">
    <property type="entry name" value="METAL TRANSPORT SYSTEM MEMBRANE PROTEIN TM_0125-RELATED"/>
    <property type="match status" value="1"/>
</dbReference>
<evidence type="ECO:0000256" key="4">
    <source>
        <dbReference type="ARBA" id="ARBA00022989"/>
    </source>
</evidence>
<dbReference type="OrthoDB" id="9798540at2"/>
<sequence length="334" mass="35043">MSLLEMFTYPFMVKALIAAFFSGLASPAIGTYLVQKRLSLMGDGIGHVAVTGVALGLLTGASPTWTAVAVAILGAVTIELIRERGNTNGDLALALLFYGGIAAGLMITGIAGQSAQTLNSFLFGGLLSINWGDVFVTIVLASVVLLLCIGLGPQLFAVAQDAEFARVAGLRVRFYNLLVAVLAAVTVTVAMRTVGLLLVSALMVVPVATAQQVTRSFRTTLAAAMGLGVFAALAGLIISAYVSSTVTVQSGPSIVLVALGCFVLAWPTGSLLRRRQRLREPFAPLAPLGHEISDEHPHQHGDDCGHPAIPHGDHVDYVHNGHRHAAHGEHYDEH</sequence>
<dbReference type="Gene3D" id="1.10.3470.10">
    <property type="entry name" value="ABC transporter involved in vitamin B12 uptake, BtuC"/>
    <property type="match status" value="1"/>
</dbReference>
<keyword evidence="9" id="KW-1185">Reference proteome</keyword>
<dbReference type="EMBL" id="QYRP01000002">
    <property type="protein sequence ID" value="RJS47605.1"/>
    <property type="molecule type" value="Genomic_DNA"/>
</dbReference>
<dbReference type="InterPro" id="IPR001626">
    <property type="entry name" value="ABC_TroCD"/>
</dbReference>
<reference evidence="9" key="1">
    <citation type="submission" date="2018-09" db="EMBL/GenBank/DDBJ databases">
        <authorList>
            <person name="Zhu H."/>
        </authorList>
    </citation>
    <scope>NUCLEOTIDE SEQUENCE [LARGE SCALE GENOMIC DNA]</scope>
    <source>
        <strain evidence="9">K1W22B-1</strain>
    </source>
</reference>
<dbReference type="InterPro" id="IPR037294">
    <property type="entry name" value="ABC_BtuC-like"/>
</dbReference>
<evidence type="ECO:0000313" key="9">
    <source>
        <dbReference type="Proteomes" id="UP000276542"/>
    </source>
</evidence>
<evidence type="ECO:0000256" key="2">
    <source>
        <dbReference type="ARBA" id="ARBA00008034"/>
    </source>
</evidence>
<keyword evidence="6" id="KW-0813">Transport</keyword>
<keyword evidence="3 6" id="KW-0812">Transmembrane</keyword>
<dbReference type="PANTHER" id="PTHR30477">
    <property type="entry name" value="ABC-TRANSPORTER METAL-BINDING PROTEIN"/>
    <property type="match status" value="1"/>
</dbReference>
<dbReference type="GO" id="GO:0010043">
    <property type="term" value="P:response to zinc ion"/>
    <property type="evidence" value="ECO:0007669"/>
    <property type="project" value="TreeGrafter"/>
</dbReference>
<feature type="transmembrane region" description="Helical" evidence="7">
    <location>
        <begin position="93"/>
        <end position="114"/>
    </location>
</feature>